<comment type="caution">
    <text evidence="8">The sequence shown here is derived from an EMBL/GenBank/DDBJ whole genome shotgun (WGS) entry which is preliminary data.</text>
</comment>
<dbReference type="InterPro" id="IPR002941">
    <property type="entry name" value="DNA_methylase_N4/N6"/>
</dbReference>
<dbReference type="RefSeq" id="WP_303277861.1">
    <property type="nucleotide sequence ID" value="NZ_JAUOEK010000117.1"/>
</dbReference>
<proteinExistence type="inferred from homology"/>
<evidence type="ECO:0000313" key="8">
    <source>
        <dbReference type="EMBL" id="MDO5970170.1"/>
    </source>
</evidence>
<keyword evidence="9" id="KW-1185">Reference proteome</keyword>
<comment type="catalytic activity">
    <reaction evidence="6">
        <text>a 2'-deoxyadenosine in DNA + S-adenosyl-L-methionine = an N(6)-methyl-2'-deoxyadenosine in DNA + S-adenosyl-L-homocysteine + H(+)</text>
        <dbReference type="Rhea" id="RHEA:15197"/>
        <dbReference type="Rhea" id="RHEA-COMP:12418"/>
        <dbReference type="Rhea" id="RHEA-COMP:12419"/>
        <dbReference type="ChEBI" id="CHEBI:15378"/>
        <dbReference type="ChEBI" id="CHEBI:57856"/>
        <dbReference type="ChEBI" id="CHEBI:59789"/>
        <dbReference type="ChEBI" id="CHEBI:90615"/>
        <dbReference type="ChEBI" id="CHEBI:90616"/>
        <dbReference type="EC" id="2.1.1.72"/>
    </reaction>
</comment>
<keyword evidence="5" id="KW-0949">S-adenosyl-L-methionine</keyword>
<organism evidence="8 9">
    <name type="scientific">Flavivirga aquimarina</name>
    <dbReference type="NCBI Taxonomy" id="2027862"/>
    <lineage>
        <taxon>Bacteria</taxon>
        <taxon>Pseudomonadati</taxon>
        <taxon>Bacteroidota</taxon>
        <taxon>Flavobacteriia</taxon>
        <taxon>Flavobacteriales</taxon>
        <taxon>Flavobacteriaceae</taxon>
        <taxon>Flavivirga</taxon>
    </lineage>
</organism>
<dbReference type="PRINTS" id="PR00506">
    <property type="entry name" value="D21N6MTFRASE"/>
</dbReference>
<evidence type="ECO:0000256" key="3">
    <source>
        <dbReference type="ARBA" id="ARBA00022603"/>
    </source>
</evidence>
<accession>A0ABT8WAN7</accession>
<dbReference type="SUPFAM" id="SSF53335">
    <property type="entry name" value="S-adenosyl-L-methionine-dependent methyltransferases"/>
    <property type="match status" value="1"/>
</dbReference>
<keyword evidence="3 8" id="KW-0489">Methyltransferase</keyword>
<dbReference type="EMBL" id="JAUOEK010000117">
    <property type="protein sequence ID" value="MDO5970170.1"/>
    <property type="molecule type" value="Genomic_DNA"/>
</dbReference>
<reference evidence="8" key="1">
    <citation type="submission" date="2023-07" db="EMBL/GenBank/DDBJ databases">
        <title>Two novel species in the genus Flavivirga.</title>
        <authorList>
            <person name="Kwon K."/>
        </authorList>
    </citation>
    <scope>NUCLEOTIDE SEQUENCE</scope>
    <source>
        <strain evidence="8">KCTC 52353</strain>
    </source>
</reference>
<dbReference type="InterPro" id="IPR029063">
    <property type="entry name" value="SAM-dependent_MTases_sf"/>
</dbReference>
<evidence type="ECO:0000256" key="4">
    <source>
        <dbReference type="ARBA" id="ARBA00022679"/>
    </source>
</evidence>
<keyword evidence="4 8" id="KW-0808">Transferase</keyword>
<evidence type="ECO:0000256" key="2">
    <source>
        <dbReference type="ARBA" id="ARBA00011900"/>
    </source>
</evidence>
<dbReference type="GO" id="GO:0032259">
    <property type="term" value="P:methylation"/>
    <property type="evidence" value="ECO:0007669"/>
    <property type="project" value="UniProtKB-KW"/>
</dbReference>
<dbReference type="InterPro" id="IPR002052">
    <property type="entry name" value="DNA_methylase_N6_adenine_CS"/>
</dbReference>
<dbReference type="Gene3D" id="3.40.50.150">
    <property type="entry name" value="Vaccinia Virus protein VP39"/>
    <property type="match status" value="1"/>
</dbReference>
<sequence>MDKIEKGDSLSQSENIVETNIDTLKSLFPEVVTEGKIDFKVLQDLLGEELEEGEEYYRFTWAGKANARREAQKPSTGTLRPAKDESVDWETTQNLYIEGDNLEVLKLLQKSYAGKVKMIYIDPPYNTGKDFVYKDNYKDNLRNYQEVTGQIDEEGNKLSTNSDSDGRYHSNWLNMMYPRLRLARNLLKDDGVIFISIDDNEVENLSKISNEVFGEENFLTRFIWRRRKTQANLAKHIAPVHDYILVYSKNSNKLKLNRIPFSDEFIKKSFSNPDNDKRGLYQTGPLARPANSNNKEYELELPNGRKVKAKWSCSQQTFDEYVKDNRLVIPRNGEGMPRKKIFLSELEGLLPNTWLDNIASNDDAAKETADIFGTNAYFSYPKPTKLMEFLLNFGSSAGDIVLDFFSGSASLGHAVYNLADKKEPRKYILVQLPEKIETANPAFKDGFETISRLAIERLKRVSKKIGNKEADLGYKVFKLDTSNIKGWDGKPANLDESLFDAQDNIKTDRTEHDVLYEILLKYGLDLTLPIEEKVIENKTVFSVGYGALFICLADTITSKVAEGIGAWKEELKPEVCRVVFKDSGFTDVEKTNSVQTLKRFGITEIKSI</sequence>
<evidence type="ECO:0000259" key="7">
    <source>
        <dbReference type="Pfam" id="PF01555"/>
    </source>
</evidence>
<dbReference type="PROSITE" id="PS00092">
    <property type="entry name" value="N6_MTASE"/>
    <property type="match status" value="1"/>
</dbReference>
<dbReference type="Proteomes" id="UP001176883">
    <property type="component" value="Unassembled WGS sequence"/>
</dbReference>
<dbReference type="InterPro" id="IPR002295">
    <property type="entry name" value="N4/N6-MTase_EcoPI_Mod-like"/>
</dbReference>
<gene>
    <name evidence="8" type="ORF">Q4Q35_10160</name>
</gene>
<dbReference type="EC" id="2.1.1.72" evidence="2"/>
<dbReference type="Pfam" id="PF01555">
    <property type="entry name" value="N6_N4_Mtase"/>
    <property type="match status" value="1"/>
</dbReference>
<evidence type="ECO:0000313" key="9">
    <source>
        <dbReference type="Proteomes" id="UP001176883"/>
    </source>
</evidence>
<name>A0ABT8WAN7_9FLAO</name>
<comment type="similarity">
    <text evidence="1">Belongs to the N(4)/N(6)-methyltransferase family.</text>
</comment>
<dbReference type="PIRSF" id="PIRSF015855">
    <property type="entry name" value="TypeIII_Mtase_mKpnI"/>
    <property type="match status" value="1"/>
</dbReference>
<evidence type="ECO:0000256" key="5">
    <source>
        <dbReference type="ARBA" id="ARBA00022691"/>
    </source>
</evidence>
<protein>
    <recommendedName>
        <fullName evidence="2">site-specific DNA-methyltransferase (adenine-specific)</fullName>
        <ecNumber evidence="2">2.1.1.72</ecNumber>
    </recommendedName>
</protein>
<feature type="domain" description="DNA methylase N-4/N-6" evidence="7">
    <location>
        <begin position="116"/>
        <end position="429"/>
    </location>
</feature>
<evidence type="ECO:0000256" key="1">
    <source>
        <dbReference type="ARBA" id="ARBA00006594"/>
    </source>
</evidence>
<evidence type="ECO:0000256" key="6">
    <source>
        <dbReference type="ARBA" id="ARBA00047942"/>
    </source>
</evidence>
<dbReference type="GO" id="GO:0008168">
    <property type="term" value="F:methyltransferase activity"/>
    <property type="evidence" value="ECO:0007669"/>
    <property type="project" value="UniProtKB-KW"/>
</dbReference>